<dbReference type="Pfam" id="PF08240">
    <property type="entry name" value="ADH_N"/>
    <property type="match status" value="1"/>
</dbReference>
<keyword evidence="5" id="KW-0496">Mitochondrion</keyword>
<dbReference type="Proteomes" id="UP001372834">
    <property type="component" value="Unassembled WGS sequence"/>
</dbReference>
<reference evidence="8 9" key="1">
    <citation type="submission" date="2023-10" db="EMBL/GenBank/DDBJ databases">
        <title>Genomes of two closely related lineages of the louse Polyplax serrata with different host specificities.</title>
        <authorList>
            <person name="Martinu J."/>
            <person name="Tarabai H."/>
            <person name="Stefka J."/>
            <person name="Hypsa V."/>
        </authorList>
    </citation>
    <scope>NUCLEOTIDE SEQUENCE [LARGE SCALE GENOMIC DNA]</scope>
    <source>
        <strain evidence="8">HR10_N</strain>
    </source>
</reference>
<protein>
    <recommendedName>
        <fullName evidence="7">Enoyl reductase (ER) domain-containing protein</fullName>
    </recommendedName>
</protein>
<feature type="transmembrane region" description="Helical" evidence="6">
    <location>
        <begin position="118"/>
        <end position="140"/>
    </location>
</feature>
<accession>A0AAN8P2L2</accession>
<sequence length="499" mass="55151">MFFTSAKFLVAGNNGNVDGLKFEMDEIYFHISRHFENLQICLTSCLQQGRHLAVSVHDELALHVQHLCSHSWGEQVNNAFRNFITLIRGAIQQCSTVFAHPNQMYSQLAELATVEMPVLYPGGAGFVIGAVVGLFLGLSWNHSTVPGQRMKAVVCMAYDGLDALSCVEDAVVPALTKPQQILIQVKSASVDITDIKISCGYGRFLRKYFNPSGRNELPITLGRDCAGIVVEIGPSVTKFEIGDKVWVALPFWSSGSLAEYIIATESMVSKKPESIDFDAASTLPYSGCLAYSVCLRAGIIGNNEKNKRVLIYSGVSPVGCIACQLAKFYDWEVIVTCSSRAEPFARALKTDQVIVYGNIEMENKLLQDRFDVVLNTVGGVSHEACLKLCKPGGVVVSTVPDHIFNDNYSFPLSLFQVVFLRLKCLLKRVFGNVNEWDGYDFSGETLDKLKDLVEKGGLQPIVDKIYNPEDAVRALQHCDSLDAIGKTIVRFRNKTLYDR</sequence>
<dbReference type="InterPro" id="IPR011032">
    <property type="entry name" value="GroES-like_sf"/>
</dbReference>
<keyword evidence="6" id="KW-0812">Transmembrane</keyword>
<dbReference type="Gene3D" id="3.40.50.720">
    <property type="entry name" value="NAD(P)-binding Rossmann-like Domain"/>
    <property type="match status" value="1"/>
</dbReference>
<dbReference type="GO" id="GO:0005739">
    <property type="term" value="C:mitochondrion"/>
    <property type="evidence" value="ECO:0007669"/>
    <property type="project" value="UniProtKB-SubCell"/>
</dbReference>
<dbReference type="InterPro" id="IPR036291">
    <property type="entry name" value="NAD(P)-bd_dom_sf"/>
</dbReference>
<dbReference type="GO" id="GO:0016491">
    <property type="term" value="F:oxidoreductase activity"/>
    <property type="evidence" value="ECO:0007669"/>
    <property type="project" value="UniProtKB-KW"/>
</dbReference>
<comment type="caution">
    <text evidence="8">The sequence shown here is derived from an EMBL/GenBank/DDBJ whole genome shotgun (WGS) entry which is preliminary data.</text>
</comment>
<dbReference type="AlphaFoldDB" id="A0AAN8P2L2"/>
<dbReference type="PANTHER" id="PTHR11695">
    <property type="entry name" value="ALCOHOL DEHYDROGENASE RELATED"/>
    <property type="match status" value="1"/>
</dbReference>
<evidence type="ECO:0000256" key="2">
    <source>
        <dbReference type="ARBA" id="ARBA00010371"/>
    </source>
</evidence>
<evidence type="ECO:0000256" key="4">
    <source>
        <dbReference type="ARBA" id="ARBA00023002"/>
    </source>
</evidence>
<dbReference type="CDD" id="cd08248">
    <property type="entry name" value="RTN4I1"/>
    <property type="match status" value="1"/>
</dbReference>
<evidence type="ECO:0000256" key="6">
    <source>
        <dbReference type="SAM" id="Phobius"/>
    </source>
</evidence>
<name>A0AAN8P2L2_POLSC</name>
<proteinExistence type="inferred from homology"/>
<dbReference type="InterPro" id="IPR050700">
    <property type="entry name" value="YIM1/Zinc_Alcohol_DH_Fams"/>
</dbReference>
<dbReference type="Pfam" id="PF13602">
    <property type="entry name" value="ADH_zinc_N_2"/>
    <property type="match status" value="1"/>
</dbReference>
<evidence type="ECO:0000256" key="5">
    <source>
        <dbReference type="ARBA" id="ARBA00023128"/>
    </source>
</evidence>
<dbReference type="SUPFAM" id="SSF50129">
    <property type="entry name" value="GroES-like"/>
    <property type="match status" value="1"/>
</dbReference>
<evidence type="ECO:0000313" key="9">
    <source>
        <dbReference type="Proteomes" id="UP001372834"/>
    </source>
</evidence>
<dbReference type="EMBL" id="JAWJWE010000041">
    <property type="protein sequence ID" value="KAK6618686.1"/>
    <property type="molecule type" value="Genomic_DNA"/>
</dbReference>
<comment type="subcellular location">
    <subcellularLocation>
        <location evidence="1">Mitochondrion</location>
    </subcellularLocation>
</comment>
<dbReference type="SMART" id="SM00829">
    <property type="entry name" value="PKS_ER"/>
    <property type="match status" value="1"/>
</dbReference>
<keyword evidence="3" id="KW-0809">Transit peptide</keyword>
<keyword evidence="4" id="KW-0560">Oxidoreductase</keyword>
<keyword evidence="6" id="KW-1133">Transmembrane helix</keyword>
<keyword evidence="6" id="KW-0472">Membrane</keyword>
<evidence type="ECO:0000256" key="3">
    <source>
        <dbReference type="ARBA" id="ARBA00022946"/>
    </source>
</evidence>
<feature type="domain" description="Enoyl reductase (ER)" evidence="7">
    <location>
        <begin position="160"/>
        <end position="489"/>
    </location>
</feature>
<dbReference type="InterPro" id="IPR013154">
    <property type="entry name" value="ADH-like_N"/>
</dbReference>
<evidence type="ECO:0000259" key="7">
    <source>
        <dbReference type="SMART" id="SM00829"/>
    </source>
</evidence>
<dbReference type="SUPFAM" id="SSF51735">
    <property type="entry name" value="NAD(P)-binding Rossmann-fold domains"/>
    <property type="match status" value="1"/>
</dbReference>
<evidence type="ECO:0000313" key="8">
    <source>
        <dbReference type="EMBL" id="KAK6618686.1"/>
    </source>
</evidence>
<dbReference type="InterPro" id="IPR020843">
    <property type="entry name" value="ER"/>
</dbReference>
<comment type="similarity">
    <text evidence="2">Belongs to the zinc-containing alcohol dehydrogenase family. Quinone oxidoreductase subfamily.</text>
</comment>
<dbReference type="Gene3D" id="3.90.180.10">
    <property type="entry name" value="Medium-chain alcohol dehydrogenases, catalytic domain"/>
    <property type="match status" value="1"/>
</dbReference>
<gene>
    <name evidence="8" type="ORF">RUM43_013077</name>
</gene>
<dbReference type="PANTHER" id="PTHR11695:SF645">
    <property type="entry name" value="RETICULON-4-INTERACTING PROTEIN 1, MITOCHONDRIAL-LIKE PROTEIN"/>
    <property type="match status" value="1"/>
</dbReference>
<dbReference type="InterPro" id="IPR037397">
    <property type="entry name" value="RTN4IP1"/>
</dbReference>
<evidence type="ECO:0000256" key="1">
    <source>
        <dbReference type="ARBA" id="ARBA00004173"/>
    </source>
</evidence>
<organism evidence="8 9">
    <name type="scientific">Polyplax serrata</name>
    <name type="common">Common mouse louse</name>
    <dbReference type="NCBI Taxonomy" id="468196"/>
    <lineage>
        <taxon>Eukaryota</taxon>
        <taxon>Metazoa</taxon>
        <taxon>Ecdysozoa</taxon>
        <taxon>Arthropoda</taxon>
        <taxon>Hexapoda</taxon>
        <taxon>Insecta</taxon>
        <taxon>Pterygota</taxon>
        <taxon>Neoptera</taxon>
        <taxon>Paraneoptera</taxon>
        <taxon>Psocodea</taxon>
        <taxon>Troctomorpha</taxon>
        <taxon>Phthiraptera</taxon>
        <taxon>Anoplura</taxon>
        <taxon>Polyplacidae</taxon>
        <taxon>Polyplax</taxon>
    </lineage>
</organism>